<proteinExistence type="predicted"/>
<accession>A0A4V2LVV1</accession>
<sequence length="176" mass="19811">MALHGKLLLNDADYAPFNLFGVGVFMAFSGRGNYKNNAACRAIAKDGPLPPGKYWIVDRHEGNWFSQGKLEIKDSINRKLGLQEFGKSRWFALYKDDWGIDDGTWIEGVHRGLFRLHPGRVSKGCITIAHETDFAQIYNALMATTLIQVPCMKSLLARGWIEVVANGYKNICPSYR</sequence>
<dbReference type="RefSeq" id="WP_131633350.1">
    <property type="nucleotide sequence ID" value="NZ_CP193790.1"/>
</dbReference>
<organism evidence="2 3">
    <name type="scientific">Enterobacter wuhouensis</name>
    <dbReference type="NCBI Taxonomy" id="2529381"/>
    <lineage>
        <taxon>Bacteria</taxon>
        <taxon>Pseudomonadati</taxon>
        <taxon>Pseudomonadota</taxon>
        <taxon>Gammaproteobacteria</taxon>
        <taxon>Enterobacterales</taxon>
        <taxon>Enterobacteriaceae</taxon>
        <taxon>Enterobacter</taxon>
    </lineage>
</organism>
<feature type="domain" description="Tlde1" evidence="1">
    <location>
        <begin position="24"/>
        <end position="152"/>
    </location>
</feature>
<gene>
    <name evidence="2" type="ORF">E0L20_07195</name>
</gene>
<evidence type="ECO:0000313" key="2">
    <source>
        <dbReference type="EMBL" id="TCB94185.1"/>
    </source>
</evidence>
<name>A0A4V2LVV1_9ENTR</name>
<reference evidence="2 3" key="1">
    <citation type="submission" date="2019-02" db="EMBL/GenBank/DDBJ databases">
        <title>The draft genome of Enterobacter spp. strains.</title>
        <authorList>
            <person name="Wang C."/>
            <person name="Feng Y."/>
            <person name="Zong Z."/>
        </authorList>
    </citation>
    <scope>NUCLEOTIDE SEQUENCE [LARGE SCALE GENOMIC DNA]</scope>
    <source>
        <strain evidence="2 3">WCHEW120002</strain>
    </source>
</reference>
<evidence type="ECO:0000313" key="3">
    <source>
        <dbReference type="Proteomes" id="UP000291424"/>
    </source>
</evidence>
<comment type="caution">
    <text evidence="2">The sequence shown here is derived from an EMBL/GenBank/DDBJ whole genome shotgun (WGS) entry which is preliminary data.</text>
</comment>
<dbReference type="InterPro" id="IPR021225">
    <property type="entry name" value="Tlde1_dom"/>
</dbReference>
<dbReference type="Proteomes" id="UP000291424">
    <property type="component" value="Unassembled WGS sequence"/>
</dbReference>
<evidence type="ECO:0000259" key="1">
    <source>
        <dbReference type="Pfam" id="PF10908"/>
    </source>
</evidence>
<dbReference type="AlphaFoldDB" id="A0A4V2LVV1"/>
<protein>
    <submittedName>
        <fullName evidence="2">DUF2778 domain-containing protein</fullName>
    </submittedName>
</protein>
<dbReference type="EMBL" id="SJOO01000002">
    <property type="protein sequence ID" value="TCB94185.1"/>
    <property type="molecule type" value="Genomic_DNA"/>
</dbReference>
<dbReference type="Pfam" id="PF10908">
    <property type="entry name" value="Tlde1_dom"/>
    <property type="match status" value="1"/>
</dbReference>
<dbReference type="OrthoDB" id="6490254at2"/>